<gene>
    <name evidence="2" type="ORF">B5C34_06150</name>
</gene>
<keyword evidence="1" id="KW-1133">Transmembrane helix</keyword>
<keyword evidence="3" id="KW-1185">Reference proteome</keyword>
<evidence type="ECO:0000313" key="2">
    <source>
        <dbReference type="EMBL" id="OWV33085.1"/>
    </source>
</evidence>
<feature type="transmembrane region" description="Helical" evidence="1">
    <location>
        <begin position="89"/>
        <end position="112"/>
    </location>
</feature>
<reference evidence="3" key="1">
    <citation type="submission" date="2017-05" db="EMBL/GenBank/DDBJ databases">
        <authorList>
            <person name="Lin X."/>
        </authorList>
    </citation>
    <scope>NUCLEOTIDE SEQUENCE [LARGE SCALE GENOMIC DNA]</scope>
    <source>
        <strain evidence="3">JLT2012</strain>
    </source>
</reference>
<feature type="transmembrane region" description="Helical" evidence="1">
    <location>
        <begin position="46"/>
        <end position="68"/>
    </location>
</feature>
<dbReference type="Proteomes" id="UP000198462">
    <property type="component" value="Unassembled WGS sequence"/>
</dbReference>
<dbReference type="EMBL" id="NFZT01000001">
    <property type="protein sequence ID" value="OWV33085.1"/>
    <property type="molecule type" value="Genomic_DNA"/>
</dbReference>
<proteinExistence type="predicted"/>
<protein>
    <submittedName>
        <fullName evidence="2">Uncharacterized protein</fullName>
    </submittedName>
</protein>
<sequence length="168" mass="18264">MRVDQRMAWASGLFIVLVGATARFAIGRVYSSGKATDLIDTLADSGLYLGSGIATASATMLALMLTILSMTRNTDSEFHEDMYRRVYRVSIMATLSLVGAVVLLLALTIPVQEMDGVPPNFFSILYNVLFSLVVLCCALVVGTVVLIFTVIRTVVAKTTPLEEFEEDN</sequence>
<accession>A0A219B407</accession>
<keyword evidence="1" id="KW-0472">Membrane</keyword>
<feature type="transmembrane region" description="Helical" evidence="1">
    <location>
        <begin position="7"/>
        <end position="26"/>
    </location>
</feature>
<feature type="transmembrane region" description="Helical" evidence="1">
    <location>
        <begin position="124"/>
        <end position="151"/>
    </location>
</feature>
<organism evidence="2 3">
    <name type="scientific">Pacificimonas flava</name>
    <dbReference type="NCBI Taxonomy" id="1234595"/>
    <lineage>
        <taxon>Bacteria</taxon>
        <taxon>Pseudomonadati</taxon>
        <taxon>Pseudomonadota</taxon>
        <taxon>Alphaproteobacteria</taxon>
        <taxon>Sphingomonadales</taxon>
        <taxon>Sphingosinicellaceae</taxon>
        <taxon>Pacificimonas</taxon>
    </lineage>
</organism>
<name>A0A219B407_9SPHN</name>
<evidence type="ECO:0000256" key="1">
    <source>
        <dbReference type="SAM" id="Phobius"/>
    </source>
</evidence>
<evidence type="ECO:0000313" key="3">
    <source>
        <dbReference type="Proteomes" id="UP000198462"/>
    </source>
</evidence>
<keyword evidence="1" id="KW-0812">Transmembrane</keyword>
<dbReference type="AlphaFoldDB" id="A0A219B407"/>
<dbReference type="OrthoDB" id="7629491at2"/>
<dbReference type="RefSeq" id="WP_088711873.1">
    <property type="nucleotide sequence ID" value="NZ_NFZT01000001.1"/>
</dbReference>
<comment type="caution">
    <text evidence="2">The sequence shown here is derived from an EMBL/GenBank/DDBJ whole genome shotgun (WGS) entry which is preliminary data.</text>
</comment>